<dbReference type="Proteomes" id="UP000187203">
    <property type="component" value="Unassembled WGS sequence"/>
</dbReference>
<accession>A0A1R3HMI3</accession>
<keyword evidence="2" id="KW-1185">Reference proteome</keyword>
<evidence type="ECO:0000313" key="1">
    <source>
        <dbReference type="EMBL" id="OMO71441.1"/>
    </source>
</evidence>
<name>A0A1R3HMI3_9ROSI</name>
<dbReference type="EMBL" id="AWUE01019799">
    <property type="protein sequence ID" value="OMO71441.1"/>
    <property type="molecule type" value="Genomic_DNA"/>
</dbReference>
<dbReference type="AlphaFoldDB" id="A0A1R3HMI3"/>
<comment type="caution">
    <text evidence="1">The sequence shown here is derived from an EMBL/GenBank/DDBJ whole genome shotgun (WGS) entry which is preliminary data.</text>
</comment>
<evidence type="ECO:0000313" key="2">
    <source>
        <dbReference type="Proteomes" id="UP000187203"/>
    </source>
</evidence>
<gene>
    <name evidence="1" type="ORF">COLO4_28250</name>
</gene>
<sequence>MSDSYKADTDTDIRVIDKNFVSHMTWSKKNKKVSSSDEEEPVGVSTPTMEMIYNLPVCLETDVKEIKLKLGMTAASSGAGEGNGADEEARGWK</sequence>
<reference evidence="2" key="1">
    <citation type="submission" date="2013-09" db="EMBL/GenBank/DDBJ databases">
        <title>Corchorus olitorius genome sequencing.</title>
        <authorList>
            <person name="Alam M."/>
            <person name="Haque M.S."/>
            <person name="Islam M.S."/>
            <person name="Emdad E.M."/>
            <person name="Islam M.M."/>
            <person name="Ahmed B."/>
            <person name="Halim A."/>
            <person name="Hossen Q.M.M."/>
            <person name="Hossain M.Z."/>
            <person name="Ahmed R."/>
            <person name="Khan M.M."/>
            <person name="Islam R."/>
            <person name="Rashid M.M."/>
            <person name="Khan S.A."/>
            <person name="Rahman M.S."/>
            <person name="Alam M."/>
            <person name="Yahiya A.S."/>
            <person name="Khan M.S."/>
            <person name="Azam M.S."/>
            <person name="Haque T."/>
            <person name="Lashkar M.Z.H."/>
            <person name="Akhand A.I."/>
            <person name="Morshed G."/>
            <person name="Roy S."/>
            <person name="Uddin K.S."/>
            <person name="Rabeya T."/>
            <person name="Hossain A.S."/>
            <person name="Chowdhury A."/>
            <person name="Snigdha A.R."/>
            <person name="Mortoza M.S."/>
            <person name="Matin S.A."/>
            <person name="Hoque S.M.E."/>
            <person name="Islam M.K."/>
            <person name="Roy D.K."/>
            <person name="Haider R."/>
            <person name="Moosa M.M."/>
            <person name="Elias S.M."/>
            <person name="Hasan A.M."/>
            <person name="Jahan S."/>
            <person name="Shafiuddin M."/>
            <person name="Mahmood N."/>
            <person name="Shommy N.S."/>
        </authorList>
    </citation>
    <scope>NUCLEOTIDE SEQUENCE [LARGE SCALE GENOMIC DNA]</scope>
    <source>
        <strain evidence="2">cv. O-4</strain>
    </source>
</reference>
<organism evidence="1 2">
    <name type="scientific">Corchorus olitorius</name>
    <dbReference type="NCBI Taxonomy" id="93759"/>
    <lineage>
        <taxon>Eukaryota</taxon>
        <taxon>Viridiplantae</taxon>
        <taxon>Streptophyta</taxon>
        <taxon>Embryophyta</taxon>
        <taxon>Tracheophyta</taxon>
        <taxon>Spermatophyta</taxon>
        <taxon>Magnoliopsida</taxon>
        <taxon>eudicotyledons</taxon>
        <taxon>Gunneridae</taxon>
        <taxon>Pentapetalae</taxon>
        <taxon>rosids</taxon>
        <taxon>malvids</taxon>
        <taxon>Malvales</taxon>
        <taxon>Malvaceae</taxon>
        <taxon>Grewioideae</taxon>
        <taxon>Apeibeae</taxon>
        <taxon>Corchorus</taxon>
    </lineage>
</organism>
<proteinExistence type="predicted"/>
<protein>
    <submittedName>
        <fullName evidence="1">Uncharacterized protein</fullName>
    </submittedName>
</protein>